<reference evidence="2" key="1">
    <citation type="journal article" date="2019" name="Int. J. Syst. Evol. Microbiol.">
        <title>The Global Catalogue of Microorganisms (GCM) 10K type strain sequencing project: providing services to taxonomists for standard genome sequencing and annotation.</title>
        <authorList>
            <consortium name="The Broad Institute Genomics Platform"/>
            <consortium name="The Broad Institute Genome Sequencing Center for Infectious Disease"/>
            <person name="Wu L."/>
            <person name="Ma J."/>
        </authorList>
    </citation>
    <scope>NUCLEOTIDE SEQUENCE [LARGE SCALE GENOMIC DNA]</scope>
    <source>
        <strain evidence="2">CCUG 62414</strain>
    </source>
</reference>
<keyword evidence="1" id="KW-0132">Cell division</keyword>
<dbReference type="CDD" id="cd07820">
    <property type="entry name" value="SRPBCC_3"/>
    <property type="match status" value="1"/>
</dbReference>
<evidence type="ECO:0000313" key="1">
    <source>
        <dbReference type="EMBL" id="MFD0990889.1"/>
    </source>
</evidence>
<evidence type="ECO:0000313" key="2">
    <source>
        <dbReference type="Proteomes" id="UP001597061"/>
    </source>
</evidence>
<sequence>MPLIKTKTLINADVKSCFDLARNIDVHQESLKHSGEIAIDGKTTGLIELGETVTWEAKHFGFVQHLTSKITEFEPSKYFVDEMVSGAFKTLRHEHLFRERDNKTEMIDVFYFESPYGIFGKFANALFLKKYIKNLLETRNKFLKEKAEAV</sequence>
<comment type="caution">
    <text evidence="1">The sequence shown here is derived from an EMBL/GenBank/DDBJ whole genome shotgun (WGS) entry which is preliminary data.</text>
</comment>
<dbReference type="SUPFAM" id="SSF55961">
    <property type="entry name" value="Bet v1-like"/>
    <property type="match status" value="1"/>
</dbReference>
<accession>A0ABW3JKI9</accession>
<dbReference type="RefSeq" id="WP_379926538.1">
    <property type="nucleotide sequence ID" value="NZ_JBHTJI010000022.1"/>
</dbReference>
<organism evidence="1 2">
    <name type="scientific">Mariniflexile jejuense</name>
    <dbReference type="NCBI Taxonomy" id="1173582"/>
    <lineage>
        <taxon>Bacteria</taxon>
        <taxon>Pseudomonadati</taxon>
        <taxon>Bacteroidota</taxon>
        <taxon>Flavobacteriia</taxon>
        <taxon>Flavobacteriales</taxon>
        <taxon>Flavobacteriaceae</taxon>
        <taxon>Mariniflexile</taxon>
    </lineage>
</organism>
<gene>
    <name evidence="1" type="ORF">ACFQ1R_12340</name>
</gene>
<dbReference type="InterPro" id="IPR023393">
    <property type="entry name" value="START-like_dom_sf"/>
</dbReference>
<dbReference type="EMBL" id="JBHTJI010000022">
    <property type="protein sequence ID" value="MFD0990889.1"/>
    <property type="molecule type" value="Genomic_DNA"/>
</dbReference>
<dbReference type="Proteomes" id="UP001597061">
    <property type="component" value="Unassembled WGS sequence"/>
</dbReference>
<dbReference type="Gene3D" id="3.30.530.20">
    <property type="match status" value="1"/>
</dbReference>
<keyword evidence="1" id="KW-0131">Cell cycle</keyword>
<proteinExistence type="predicted"/>
<keyword evidence="2" id="KW-1185">Reference proteome</keyword>
<dbReference type="GO" id="GO:0051301">
    <property type="term" value="P:cell division"/>
    <property type="evidence" value="ECO:0007669"/>
    <property type="project" value="UniProtKB-KW"/>
</dbReference>
<protein>
    <submittedName>
        <fullName evidence="1">Cell division protein</fullName>
    </submittedName>
</protein>
<name>A0ABW3JKI9_9FLAO</name>